<protein>
    <submittedName>
        <fullName evidence="1">Uncharacterized protein</fullName>
    </submittedName>
</protein>
<dbReference type="AlphaFoldDB" id="A0A937K212"/>
<organism evidence="1 2">
    <name type="scientific">Fulvivirga sediminis</name>
    <dbReference type="NCBI Taxonomy" id="2803949"/>
    <lineage>
        <taxon>Bacteria</taxon>
        <taxon>Pseudomonadati</taxon>
        <taxon>Bacteroidota</taxon>
        <taxon>Cytophagia</taxon>
        <taxon>Cytophagales</taxon>
        <taxon>Fulvivirgaceae</taxon>
        <taxon>Fulvivirga</taxon>
    </lineage>
</organism>
<evidence type="ECO:0000313" key="2">
    <source>
        <dbReference type="Proteomes" id="UP000659388"/>
    </source>
</evidence>
<proteinExistence type="predicted"/>
<accession>A0A937K212</accession>
<dbReference type="EMBL" id="JAESIY010000007">
    <property type="protein sequence ID" value="MBL3657297.1"/>
    <property type="molecule type" value="Genomic_DNA"/>
</dbReference>
<reference evidence="1" key="1">
    <citation type="submission" date="2021-01" db="EMBL/GenBank/DDBJ databases">
        <title>Fulvivirga kasyanovii gen. nov., sp nov., a novel member of the phylum Bacteroidetes isolated from seawater in a mussel farm.</title>
        <authorList>
            <person name="Zhao L.-H."/>
            <person name="Wang Z.-J."/>
        </authorList>
    </citation>
    <scope>NUCLEOTIDE SEQUENCE</scope>
    <source>
        <strain evidence="1">2943</strain>
    </source>
</reference>
<keyword evidence="2" id="KW-1185">Reference proteome</keyword>
<comment type="caution">
    <text evidence="1">The sequence shown here is derived from an EMBL/GenBank/DDBJ whole genome shotgun (WGS) entry which is preliminary data.</text>
</comment>
<dbReference type="RefSeq" id="WP_202245077.1">
    <property type="nucleotide sequence ID" value="NZ_JAESIY010000007.1"/>
</dbReference>
<gene>
    <name evidence="1" type="ORF">JL102_14215</name>
</gene>
<evidence type="ECO:0000313" key="1">
    <source>
        <dbReference type="EMBL" id="MBL3657297.1"/>
    </source>
</evidence>
<name>A0A937K212_9BACT</name>
<dbReference type="Proteomes" id="UP000659388">
    <property type="component" value="Unassembled WGS sequence"/>
</dbReference>
<sequence length="354" mass="41041">MILERIRVFFYFLTIVMGLLALSFLTATAQVEQDDREASIPLDHFYLKPKGRGLRTFLSKFHWSFSTGYGHTFYRQDLDGFALLQQPDSDPVIYDANPSGTGGIGYNYWFNDVKTTNNIAAGPNDFTVSSDTTDLRFKAPGTSIPLNFTVHMEFDRYKIGGGVMFEYHRPGKFKPTVFEDQISSYEPDFGSAFYKKYYLILGARVYRYYEYSISIDAHIGAFNLSKKFNKEVMDKGVYVNLGATFERDMSEYFKLFVRPSFDLKSFTTNMPESSLSISQSMNAAYLTFGFTYRIPELPKCFLKQCSTQVNHQHGEREYRSRMHPIYKKQNPHHGENYPTLIKYKKKNKNKLNAY</sequence>